<gene>
    <name evidence="1" type="ORF">F5147DRAFT_653273</name>
</gene>
<dbReference type="RefSeq" id="XP_041292209.1">
    <property type="nucleotide sequence ID" value="XM_041433763.1"/>
</dbReference>
<proteinExistence type="predicted"/>
<dbReference type="GeneID" id="64696022"/>
<comment type="caution">
    <text evidence="1">The sequence shown here is derived from an EMBL/GenBank/DDBJ whole genome shotgun (WGS) entry which is preliminary data.</text>
</comment>
<dbReference type="EMBL" id="JABBWM010000031">
    <property type="protein sequence ID" value="KAG2107395.1"/>
    <property type="molecule type" value="Genomic_DNA"/>
</dbReference>
<accession>A0A9P7F765</accession>
<sequence length="337" mass="37791">MRRELSLRLKAPTTANTIDCIIHNVKMVDARSEACGDPPYVREREYEKTLNGDKRLRRTRITSGRATLAKCLDSSLGGHQQDACKWRVRAPGVASAMLKKMVGMPKSEGEDACLKFRQVLEQNKVKEREIQKLTKVGCVRATQVEGGGMQGHCGTHKSILVNGTDQVIIHDNVIVMEIENLLTGWPTYEINFMPENPGPLKLIICLKDPVKMVHIKDSTDSEVNLLIPGNHKRKKTSLTNHESKKIKMFSADTIRITEDLGRLKITSQSSRINSVKAKPVRLLGARKNPPSHKLKFKSSTDWPPQRHHRFRDVVDKDSVADLDFLQALPAPVAADLD</sequence>
<keyword evidence="2" id="KW-1185">Reference proteome</keyword>
<protein>
    <submittedName>
        <fullName evidence="1">Uncharacterized protein</fullName>
    </submittedName>
</protein>
<evidence type="ECO:0000313" key="1">
    <source>
        <dbReference type="EMBL" id="KAG2107395.1"/>
    </source>
</evidence>
<name>A0A9P7F765_9AGAM</name>
<dbReference type="OrthoDB" id="2623880at2759"/>
<dbReference type="Proteomes" id="UP000823399">
    <property type="component" value="Unassembled WGS sequence"/>
</dbReference>
<organism evidence="1 2">
    <name type="scientific">Suillus discolor</name>
    <dbReference type="NCBI Taxonomy" id="1912936"/>
    <lineage>
        <taxon>Eukaryota</taxon>
        <taxon>Fungi</taxon>
        <taxon>Dikarya</taxon>
        <taxon>Basidiomycota</taxon>
        <taxon>Agaricomycotina</taxon>
        <taxon>Agaricomycetes</taxon>
        <taxon>Agaricomycetidae</taxon>
        <taxon>Boletales</taxon>
        <taxon>Suillineae</taxon>
        <taxon>Suillaceae</taxon>
        <taxon>Suillus</taxon>
    </lineage>
</organism>
<reference evidence="1" key="1">
    <citation type="journal article" date="2020" name="New Phytol.">
        <title>Comparative genomics reveals dynamic genome evolution in host specialist ectomycorrhizal fungi.</title>
        <authorList>
            <person name="Lofgren L.A."/>
            <person name="Nguyen N.H."/>
            <person name="Vilgalys R."/>
            <person name="Ruytinx J."/>
            <person name="Liao H.L."/>
            <person name="Branco S."/>
            <person name="Kuo A."/>
            <person name="LaButti K."/>
            <person name="Lipzen A."/>
            <person name="Andreopoulos W."/>
            <person name="Pangilinan J."/>
            <person name="Riley R."/>
            <person name="Hundley H."/>
            <person name="Na H."/>
            <person name="Barry K."/>
            <person name="Grigoriev I.V."/>
            <person name="Stajich J.E."/>
            <person name="Kennedy P.G."/>
        </authorList>
    </citation>
    <scope>NUCLEOTIDE SEQUENCE</scope>
    <source>
        <strain evidence="1">FC423</strain>
    </source>
</reference>
<evidence type="ECO:0000313" key="2">
    <source>
        <dbReference type="Proteomes" id="UP000823399"/>
    </source>
</evidence>
<dbReference type="AlphaFoldDB" id="A0A9P7F765"/>